<dbReference type="Proteomes" id="UP000524535">
    <property type="component" value="Unassembled WGS sequence"/>
</dbReference>
<proteinExistence type="predicted"/>
<dbReference type="SUPFAM" id="SSF53955">
    <property type="entry name" value="Lysozyme-like"/>
    <property type="match status" value="1"/>
</dbReference>
<dbReference type="EMBL" id="JACIGY010000002">
    <property type="protein sequence ID" value="MBB4411408.1"/>
    <property type="molecule type" value="Genomic_DNA"/>
</dbReference>
<dbReference type="Proteomes" id="UP000576087">
    <property type="component" value="Unassembled WGS sequence"/>
</dbReference>
<dbReference type="EMBL" id="JACIHM010000002">
    <property type="protein sequence ID" value="MBB4446097.1"/>
    <property type="molecule type" value="Genomic_DNA"/>
</dbReference>
<evidence type="ECO:0000313" key="5">
    <source>
        <dbReference type="Proteomes" id="UP000524535"/>
    </source>
</evidence>
<evidence type="ECO:0008006" key="7">
    <source>
        <dbReference type="Google" id="ProtNLM"/>
    </source>
</evidence>
<accession>A0A7W6UXD9</accession>
<evidence type="ECO:0000313" key="4">
    <source>
        <dbReference type="Proteomes" id="UP000520770"/>
    </source>
</evidence>
<evidence type="ECO:0000313" key="1">
    <source>
        <dbReference type="EMBL" id="MBB4348171.1"/>
    </source>
</evidence>
<evidence type="ECO:0000313" key="3">
    <source>
        <dbReference type="EMBL" id="MBB4446097.1"/>
    </source>
</evidence>
<dbReference type="Proteomes" id="UP000520770">
    <property type="component" value="Unassembled WGS sequence"/>
</dbReference>
<evidence type="ECO:0000313" key="6">
    <source>
        <dbReference type="Proteomes" id="UP000576087"/>
    </source>
</evidence>
<dbReference type="InterPro" id="IPR023346">
    <property type="entry name" value="Lysozyme-like_dom_sf"/>
</dbReference>
<dbReference type="AlphaFoldDB" id="A0A7W6UXD9"/>
<comment type="caution">
    <text evidence="3">The sequence shown here is derived from an EMBL/GenBank/DDBJ whole genome shotgun (WGS) entry which is preliminary data.</text>
</comment>
<name>A0A7W6UXD9_9HYPH</name>
<keyword evidence="5" id="KW-1185">Reference proteome</keyword>
<dbReference type="Gene3D" id="1.10.530.10">
    <property type="match status" value="1"/>
</dbReference>
<evidence type="ECO:0000313" key="2">
    <source>
        <dbReference type="EMBL" id="MBB4411408.1"/>
    </source>
</evidence>
<sequence length="222" mass="24369">MGKLNNAAERRIFFDEVRKSLFSGCLKQREVNGLNTILDGWTKLSVAVRKSAGGDDALAYVLATAFHETAATMQPVRETLALNDEEAIARLEKAFKAGRLPAVKTPYWRPDAEGRTWLGRGFVQLTHRRNYEAMSALTGIDLVSEPGRAMEMGVAVAILVSGMLEGSFTGRRLGDYFADGRRDWTDARKIVNGTDRAELVAGYAKAFRLALPRRIDAGGDAC</sequence>
<dbReference type="EMBL" id="JACIGW010000002">
    <property type="protein sequence ID" value="MBB4348171.1"/>
    <property type="molecule type" value="Genomic_DNA"/>
</dbReference>
<protein>
    <recommendedName>
        <fullName evidence="7">Glycoside hydrolase family 19 catalytic domain-containing protein</fullName>
    </recommendedName>
</protein>
<reference evidence="4 5" key="1">
    <citation type="submission" date="2020-08" db="EMBL/GenBank/DDBJ databases">
        <title>Genomic Encyclopedia of Type Strains, Phase IV (KMG-V): Genome sequencing to study the core and pangenomes of soil and plant-associated prokaryotes.</title>
        <authorList>
            <person name="Whitman W."/>
        </authorList>
    </citation>
    <scope>NUCLEOTIDE SEQUENCE [LARGE SCALE GENOMIC DNA]</scope>
    <source>
        <strain evidence="2 5">SEMIA 444</strain>
        <strain evidence="1 4">SEMIA 448</strain>
        <strain evidence="3 6">SEMIA 452</strain>
    </source>
</reference>
<gene>
    <name evidence="2" type="ORF">GGE31_001913</name>
    <name evidence="1" type="ORF">GGE33_001913</name>
    <name evidence="3" type="ORF">GGE35_001913</name>
</gene>
<dbReference type="RefSeq" id="WP_183822626.1">
    <property type="nucleotide sequence ID" value="NZ_JACIGW010000002.1"/>
</dbReference>
<organism evidence="3 6">
    <name type="scientific">Aliirhizobium cellulosilyticum</name>
    <dbReference type="NCBI Taxonomy" id="393664"/>
    <lineage>
        <taxon>Bacteria</taxon>
        <taxon>Pseudomonadati</taxon>
        <taxon>Pseudomonadota</taxon>
        <taxon>Alphaproteobacteria</taxon>
        <taxon>Hyphomicrobiales</taxon>
        <taxon>Rhizobiaceae</taxon>
        <taxon>Aliirhizobium</taxon>
    </lineage>
</organism>